<dbReference type="STRING" id="1913577.LPB144_00895"/>
<dbReference type="RefSeq" id="WP_072551703.1">
    <property type="nucleotide sequence ID" value="NZ_CP018153.1"/>
</dbReference>
<evidence type="ECO:0000313" key="3">
    <source>
        <dbReference type="Proteomes" id="UP000182510"/>
    </source>
</evidence>
<accession>A0A1L3J1Q6</accession>
<evidence type="ECO:0000256" key="1">
    <source>
        <dbReference type="SAM" id="SignalP"/>
    </source>
</evidence>
<dbReference type="SUPFAM" id="SSF160574">
    <property type="entry name" value="BT0923-like"/>
    <property type="match status" value="1"/>
</dbReference>
<dbReference type="KEGG" id="grl:LPB144_00895"/>
<keyword evidence="3" id="KW-1185">Reference proteome</keyword>
<feature type="signal peptide" evidence="1">
    <location>
        <begin position="1"/>
        <end position="19"/>
    </location>
</feature>
<gene>
    <name evidence="2" type="ORF">LPB144_00895</name>
</gene>
<protein>
    <recommendedName>
        <fullName evidence="4">Nicotinate-nucleotide adenylyltransferase</fullName>
    </recommendedName>
</protein>
<proteinExistence type="predicted"/>
<evidence type="ECO:0000313" key="2">
    <source>
        <dbReference type="EMBL" id="APG59048.1"/>
    </source>
</evidence>
<keyword evidence="1" id="KW-0732">Signal</keyword>
<dbReference type="Proteomes" id="UP000182510">
    <property type="component" value="Chromosome"/>
</dbReference>
<name>A0A1L3J1Q6_9FLAO</name>
<dbReference type="AlphaFoldDB" id="A0A1L3J1Q6"/>
<organism evidence="2 3">
    <name type="scientific">Christiangramia salexigens</name>
    <dbReference type="NCBI Taxonomy" id="1913577"/>
    <lineage>
        <taxon>Bacteria</taxon>
        <taxon>Pseudomonadati</taxon>
        <taxon>Bacteroidota</taxon>
        <taxon>Flavobacteriia</taxon>
        <taxon>Flavobacteriales</taxon>
        <taxon>Flavobacteriaceae</taxon>
        <taxon>Christiangramia</taxon>
    </lineage>
</organism>
<sequence length="184" mass="20899">MRSFILSILFVAVAGFTYAQEITELEEAKVGFSPLDAKITQQGDSYSFTVNEAYTGEFAENPIAFLKANFDIQNFITETEDENFDSYEVNIRSSNGHLKADYDKHGELVSTFQKFKNIVLPPEVRNELYMTYKGWNMTENKYLAASDGDILNMEVYKIRLEKGNQKQNIKLDALQTSRSGVASN</sequence>
<reference evidence="2 3" key="1">
    <citation type="submission" date="2016-11" db="EMBL/GenBank/DDBJ databases">
        <title>Gramella sp. LPB0144 isolated from marine environment.</title>
        <authorList>
            <person name="Kim E."/>
            <person name="Yi H."/>
        </authorList>
    </citation>
    <scope>NUCLEOTIDE SEQUENCE [LARGE SCALE GENOMIC DNA]</scope>
    <source>
        <strain evidence="2 3">LPB0144</strain>
    </source>
</reference>
<feature type="chain" id="PRO_5012792337" description="Nicotinate-nucleotide adenylyltransferase" evidence="1">
    <location>
        <begin position="20"/>
        <end position="184"/>
    </location>
</feature>
<dbReference type="Gene3D" id="3.10.450.360">
    <property type="match status" value="1"/>
</dbReference>
<evidence type="ECO:0008006" key="4">
    <source>
        <dbReference type="Google" id="ProtNLM"/>
    </source>
</evidence>
<dbReference type="OrthoDB" id="668160at2"/>
<dbReference type="EMBL" id="CP018153">
    <property type="protein sequence ID" value="APG59048.1"/>
    <property type="molecule type" value="Genomic_DNA"/>
</dbReference>